<feature type="region of interest" description="Disordered" evidence="1">
    <location>
        <begin position="33"/>
        <end position="82"/>
    </location>
</feature>
<keyword evidence="3" id="KW-1185">Reference proteome</keyword>
<feature type="compositionally biased region" description="Low complexity" evidence="1">
    <location>
        <begin position="279"/>
        <end position="291"/>
    </location>
</feature>
<feature type="region of interest" description="Disordered" evidence="1">
    <location>
        <begin position="487"/>
        <end position="578"/>
    </location>
</feature>
<evidence type="ECO:0000313" key="3">
    <source>
        <dbReference type="Proteomes" id="UP000745764"/>
    </source>
</evidence>
<dbReference type="OrthoDB" id="3915346at2759"/>
<feature type="region of interest" description="Disordered" evidence="1">
    <location>
        <begin position="97"/>
        <end position="116"/>
    </location>
</feature>
<feature type="compositionally biased region" description="Low complexity" evidence="1">
    <location>
        <begin position="487"/>
        <end position="500"/>
    </location>
</feature>
<dbReference type="AlphaFoldDB" id="A0A9N8KK86"/>
<protein>
    <submittedName>
        <fullName evidence="2">Uncharacterized protein</fullName>
    </submittedName>
</protein>
<evidence type="ECO:0000313" key="2">
    <source>
        <dbReference type="EMBL" id="CAD0112409.1"/>
    </source>
</evidence>
<dbReference type="Proteomes" id="UP000745764">
    <property type="component" value="Unassembled WGS sequence"/>
</dbReference>
<feature type="region of interest" description="Disordered" evidence="1">
    <location>
        <begin position="279"/>
        <end position="327"/>
    </location>
</feature>
<feature type="compositionally biased region" description="Acidic residues" evidence="1">
    <location>
        <begin position="530"/>
        <end position="539"/>
    </location>
</feature>
<proteinExistence type="predicted"/>
<feature type="region of interest" description="Disordered" evidence="1">
    <location>
        <begin position="449"/>
        <end position="469"/>
    </location>
</feature>
<feature type="compositionally biased region" description="Low complexity" evidence="1">
    <location>
        <begin position="452"/>
        <end position="462"/>
    </location>
</feature>
<feature type="compositionally biased region" description="Basic and acidic residues" evidence="1">
    <location>
        <begin position="36"/>
        <end position="45"/>
    </location>
</feature>
<organism evidence="2 3">
    <name type="scientific">Aureobasidium uvarum</name>
    <dbReference type="NCBI Taxonomy" id="2773716"/>
    <lineage>
        <taxon>Eukaryota</taxon>
        <taxon>Fungi</taxon>
        <taxon>Dikarya</taxon>
        <taxon>Ascomycota</taxon>
        <taxon>Pezizomycotina</taxon>
        <taxon>Dothideomycetes</taxon>
        <taxon>Dothideomycetidae</taxon>
        <taxon>Dothideales</taxon>
        <taxon>Saccotheciaceae</taxon>
        <taxon>Aureobasidium</taxon>
    </lineage>
</organism>
<name>A0A9N8KK86_9PEZI</name>
<gene>
    <name evidence="2" type="ORF">AWRI4620_LOCUS6664</name>
</gene>
<evidence type="ECO:0000256" key="1">
    <source>
        <dbReference type="SAM" id="MobiDB-lite"/>
    </source>
</evidence>
<feature type="region of interest" description="Disordered" evidence="1">
    <location>
        <begin position="346"/>
        <end position="374"/>
    </location>
</feature>
<comment type="caution">
    <text evidence="2">The sequence shown here is derived from an EMBL/GenBank/DDBJ whole genome shotgun (WGS) entry which is preliminary data.</text>
</comment>
<reference evidence="2" key="1">
    <citation type="submission" date="2020-06" db="EMBL/GenBank/DDBJ databases">
        <authorList>
            <person name="Onetto C."/>
        </authorList>
    </citation>
    <scope>NUCLEOTIDE SEQUENCE</scope>
</reference>
<sequence length="590" mass="65343">MSPPRESYRLTMDMENVDNTDCRIADFRRNLQTYEEMSHQTRSSDPDSGYRTATPEPAAFVADPESPHLAPSPRLHPNITTRARSRNHRRLSDLFGISHRGRHTPTPTFDQDNKPKISRPIVDQGEIEVPNNGPYIYNHPSRPRLDVEIPRSSFSDLWGQRYGPIGDTGYDVDHVQRDVRNTQSVDFGRLVGGRENHRHDTRRYGVSLGGIADWSAFVTANGTTGSTRGSAHGEAVQDDDMDASYLAPLVSPTLESSASSVTTASASLPSLSNLPPLPLSTSNLPALPPSNVALDEEHNRTPEPEAERTRSPSPVAREPSERWVRFPSPSLPLPSLTILQIRHPLRQNPPTHHLPFEPPPPPPSSPIHFPTTPSPMPDPWTIVLPHFRPSCGVVIANIGSTAMVQPFIVAPGYDDHMDFESGSEEESIVQVREDTPSPLPVQRRLFVDGDGAATSPAPSASSQPRHRGSGVLRSLCCGLFHRRRSSSHNTINTTSTSTSTQPFASLRQRPAPTSHTTFPELNEQRRSVIDSDEEPDNDQENQPPTIIGTLVEAINEHNEQGEQEADEAEEGVRRRPSVRHSWVTVSRWLE</sequence>
<dbReference type="EMBL" id="CAINUL010000015">
    <property type="protein sequence ID" value="CAD0112409.1"/>
    <property type="molecule type" value="Genomic_DNA"/>
</dbReference>
<accession>A0A9N8KK86</accession>
<feature type="compositionally biased region" description="Basic and acidic residues" evidence="1">
    <location>
        <begin position="295"/>
        <end position="310"/>
    </location>
</feature>
<feature type="compositionally biased region" description="Pro residues" evidence="1">
    <location>
        <begin position="356"/>
        <end position="365"/>
    </location>
</feature>